<gene>
    <name evidence="2" type="ORF">MICPUN_55384</name>
</gene>
<keyword evidence="3" id="KW-1185">Reference proteome</keyword>
<accession>C1FEB4</accession>
<feature type="domain" description="IPT/TIG" evidence="1">
    <location>
        <begin position="406"/>
        <end position="499"/>
    </location>
</feature>
<proteinExistence type="predicted"/>
<dbReference type="SUPFAM" id="SSF81296">
    <property type="entry name" value="E set domains"/>
    <property type="match status" value="3"/>
</dbReference>
<name>C1FEB4_MICCC</name>
<dbReference type="SMART" id="SM00429">
    <property type="entry name" value="IPT"/>
    <property type="match status" value="4"/>
</dbReference>
<feature type="domain" description="IPT/TIG" evidence="1">
    <location>
        <begin position="1279"/>
        <end position="1366"/>
    </location>
</feature>
<organism evidence="2 3">
    <name type="scientific">Micromonas commoda (strain RCC299 / NOUM17 / CCMP2709)</name>
    <name type="common">Picoplanktonic green alga</name>
    <dbReference type="NCBI Taxonomy" id="296587"/>
    <lineage>
        <taxon>Eukaryota</taxon>
        <taxon>Viridiplantae</taxon>
        <taxon>Chlorophyta</taxon>
        <taxon>Mamiellophyceae</taxon>
        <taxon>Mamiellales</taxon>
        <taxon>Mamiellaceae</taxon>
        <taxon>Micromonas</taxon>
    </lineage>
</organism>
<dbReference type="InterPro" id="IPR013783">
    <property type="entry name" value="Ig-like_fold"/>
</dbReference>
<dbReference type="eggNOG" id="KOG2177">
    <property type="taxonomic scope" value="Eukaryota"/>
</dbReference>
<dbReference type="OrthoDB" id="125363at2759"/>
<dbReference type="CDD" id="cd00102">
    <property type="entry name" value="IPT"/>
    <property type="match status" value="1"/>
</dbReference>
<dbReference type="Gene3D" id="2.60.40.10">
    <property type="entry name" value="Immunoglobulins"/>
    <property type="match status" value="3"/>
</dbReference>
<feature type="domain" description="IPT/TIG" evidence="1">
    <location>
        <begin position="1144"/>
        <end position="1237"/>
    </location>
</feature>
<evidence type="ECO:0000313" key="3">
    <source>
        <dbReference type="Proteomes" id="UP000002009"/>
    </source>
</evidence>
<dbReference type="InterPro" id="IPR014756">
    <property type="entry name" value="Ig_E-set"/>
</dbReference>
<dbReference type="OMA" id="ATEYHEP"/>
<protein>
    <recommendedName>
        <fullName evidence="1">IPT/TIG domain-containing protein</fullName>
    </recommendedName>
</protein>
<dbReference type="GeneID" id="8250202"/>
<evidence type="ECO:0000259" key="1">
    <source>
        <dbReference type="SMART" id="SM00429"/>
    </source>
</evidence>
<feature type="domain" description="IPT/TIG" evidence="1">
    <location>
        <begin position="503"/>
        <end position="609"/>
    </location>
</feature>
<dbReference type="Pfam" id="PF01833">
    <property type="entry name" value="TIG"/>
    <property type="match status" value="2"/>
</dbReference>
<dbReference type="InParanoid" id="C1FEB4"/>
<evidence type="ECO:0000313" key="2">
    <source>
        <dbReference type="EMBL" id="ACO68535.1"/>
    </source>
</evidence>
<dbReference type="EMBL" id="CP001574">
    <property type="protein sequence ID" value="ACO68535.1"/>
    <property type="molecule type" value="Genomic_DNA"/>
</dbReference>
<dbReference type="KEGG" id="mis:MICPUN_55384"/>
<dbReference type="Proteomes" id="UP000002009">
    <property type="component" value="Chromosome 1"/>
</dbReference>
<dbReference type="RefSeq" id="XP_002507277.1">
    <property type="nucleotide sequence ID" value="XM_002507231.1"/>
</dbReference>
<dbReference type="InterPro" id="IPR002909">
    <property type="entry name" value="IPT_dom"/>
</dbReference>
<reference evidence="2 3" key="1">
    <citation type="journal article" date="2009" name="Science">
        <title>Green evolution and dynamic adaptations revealed by genomes of the marine picoeukaryotes Micromonas.</title>
        <authorList>
            <person name="Worden A.Z."/>
            <person name="Lee J.H."/>
            <person name="Mock T."/>
            <person name="Rouze P."/>
            <person name="Simmons M.P."/>
            <person name="Aerts A.L."/>
            <person name="Allen A.E."/>
            <person name="Cuvelier M.L."/>
            <person name="Derelle E."/>
            <person name="Everett M.V."/>
            <person name="Foulon E."/>
            <person name="Grimwood J."/>
            <person name="Gundlach H."/>
            <person name="Henrissat B."/>
            <person name="Napoli C."/>
            <person name="McDonald S.M."/>
            <person name="Parker M.S."/>
            <person name="Rombauts S."/>
            <person name="Salamov A."/>
            <person name="Von Dassow P."/>
            <person name="Badger J.H."/>
            <person name="Coutinho P.M."/>
            <person name="Demir E."/>
            <person name="Dubchak I."/>
            <person name="Gentemann C."/>
            <person name="Eikrem W."/>
            <person name="Gready J.E."/>
            <person name="John U."/>
            <person name="Lanier W."/>
            <person name="Lindquist E.A."/>
            <person name="Lucas S."/>
            <person name="Mayer K.F."/>
            <person name="Moreau H."/>
            <person name="Not F."/>
            <person name="Otillar R."/>
            <person name="Panaud O."/>
            <person name="Pangilinan J."/>
            <person name="Paulsen I."/>
            <person name="Piegu B."/>
            <person name="Poliakov A."/>
            <person name="Robbens S."/>
            <person name="Schmutz J."/>
            <person name="Toulza E."/>
            <person name="Wyss T."/>
            <person name="Zelensky A."/>
            <person name="Zhou K."/>
            <person name="Armbrust E.V."/>
            <person name="Bhattacharya D."/>
            <person name="Goodenough U.W."/>
            <person name="Van de Peer Y."/>
            <person name="Grigoriev I.V."/>
        </authorList>
    </citation>
    <scope>NUCLEOTIDE SEQUENCE [LARGE SCALE GENOMIC DNA]</scope>
    <source>
        <strain evidence="3">RCC299 / NOUM17</strain>
    </source>
</reference>
<sequence>MDSLFLFIRTVPPGCTNPSAPNYNAWAIHDDGSCVHGTRVVFEVNPNGQWASYQLEGPGFYYGDIVGPANEGDYPEDADGHIIEFTAWPQVIYTARALMSDAAGQTTSFNYFNFSSVDASSQHLEAVRPAGPGCTKSDFVNYSPFATIEDNSCVEGRWLQVDMFSAFFASTDWYSYGHIALFQPLVLGGQATFPSKLFLSANITAQAYLFVSPGIFPLKIFGNARVQITLNDTGDLLISADGSDYSHMIDSYGFASTLGETLFHFSVPEKSIQRQVVSSEGGVIGNYKAGSIIIGSAALESPTVVGIDVAAVEGLQSATSFIESWRLAGKIFQMTPLRLRLASPVTVIIPYDEQMLPTILGNDEAVVIGASDKSGVDWRVMPGASFGASKVHVDVDKFSLLAVATRPDVKMILPQRARLSGGTSITLIGNNLCSASYSKVLCKFGNDFHNAQIKGECSLESKVIICQTPQVAKAGFVSVDVHDASTLQSSQSGIQILFTSGEKISNISPDAGPWTGGAFVMVVGMHFNFVIDHSHTNRMGDLYASAAREADPIYCYFDSLRPSNGFAISSVLAVCELPPAPLSYDQVYIRVALSPHDETDGSFAAFKYRMPLTQSIKLMGADGSHIHHNSQAEPERAMLTKMQTISCSRIDQQVVVPEAYVLCGSYLDPAIQCRFGTLTVEPLVLRVGVLQCRPPFMSSEHSVMMGKCIAAPSLSITGIVGEPATEFTHSMRPAVLHTLTESKTVYSDSQYCTFCSGSFHGMPFEMGYAPVDILQADKHSLITPDLLQNPELFEIHGDSGFVMTSLKGGGVSGADGGGLVWLSGSSLGRYSSSVVRDQVGSLFSAYHFWCEFGPVSDTQVAHRIDAGLVECEARKYSVDMNTSERCDSRQMSAAHAVSSALFVCEGPLLSNSHSTPNITQDESFFVSVSLRSNGDGYSSNGNFLPLLLVPEPLLESVSLNHTQSRVGGGAINLSWQLPHDRLLSVGTRWFACAFGTIAPVNLVLHGKKSATSGTGLCLISPHAHCFNEARQSYIGSSVDCKTQVWVYLPCTGRAKSENQHFIHQKDLFPSRQAFVTYTPRDKFSTMPCSSRNTGLASSDWNELLHITTSSNPYTFLIVDVRTLPSTVKFANTHDIRFKVSGENTPVIVNVSPSQITLHGHAILRLFGSNFWSPDEHGGLALLYCSIGTSRTIITVVSSVYALCESPALHSLLATKPTDVWQYERKRVHLEGKLYRGDIHPASFKAFSNNFPALVDIRITSKHGICVSEGGSHGLAASLRPCVSSTTPVRAFANYGGSIITVPGQHFSRSAWHSTCRFGTTYVSANIMTATLATCVTPARAKGIVQFAFFANGVRSLDRLPLNFTFT</sequence>